<proteinExistence type="predicted"/>
<organism evidence="1">
    <name type="scientific">Salmonella enterica subsp. enterica serovar Cardoner</name>
    <dbReference type="NCBI Taxonomy" id="2564309"/>
    <lineage>
        <taxon>Bacteria</taxon>
        <taxon>Pseudomonadati</taxon>
        <taxon>Pseudomonadota</taxon>
        <taxon>Gammaproteobacteria</taxon>
        <taxon>Enterobacterales</taxon>
        <taxon>Enterobacteriaceae</taxon>
        <taxon>Salmonella</taxon>
    </lineage>
</organism>
<evidence type="ECO:0000313" key="1">
    <source>
        <dbReference type="EMBL" id="EBU8203422.1"/>
    </source>
</evidence>
<gene>
    <name evidence="1" type="ORF">DLM21_03430</name>
</gene>
<dbReference type="AlphaFoldDB" id="A0A5V6PSH9"/>
<reference evidence="1" key="1">
    <citation type="submission" date="2018-05" db="EMBL/GenBank/DDBJ databases">
        <authorList>
            <person name="Ashton P.M."/>
            <person name="Dallman T."/>
            <person name="Nair S."/>
            <person name="De Pinna E."/>
            <person name="Peters T."/>
            <person name="Grant K."/>
        </authorList>
    </citation>
    <scope>NUCLEOTIDE SEQUENCE</scope>
    <source>
        <strain evidence="1">374031</strain>
    </source>
</reference>
<dbReference type="EMBL" id="AAHDIR010000002">
    <property type="protein sequence ID" value="EBU8203422.1"/>
    <property type="molecule type" value="Genomic_DNA"/>
</dbReference>
<name>A0A5V6PSH9_SALET</name>
<protein>
    <submittedName>
        <fullName evidence="1">Uncharacterized protein</fullName>
    </submittedName>
</protein>
<comment type="caution">
    <text evidence="1">The sequence shown here is derived from an EMBL/GenBank/DDBJ whole genome shotgun (WGS) entry which is preliminary data.</text>
</comment>
<sequence>MIHHYHGSPIWGGAGSVCKIAVEGSGSFVSFLRPDQIELSLNYAGRVAIDNGAFPAWRRGLKINWTHFYAWLMRFYHHENLEFFVIPDVVEGGEGDNDRLIRELPSMFRDKAAPVWHLHESLERLVALCETWPRVCFGSSGQYATIRTAAWHQRMTQAFTEIYVKRQFETQIHGLRMLDGRVLGRYPLATADSTNLACNVPKTEQKYRELTLQLRALGCTETQVKEGRCAILKHTIEQVTPPTPEQWAGMVQAA</sequence>
<accession>A0A5V6PSH9</accession>